<protein>
    <recommendedName>
        <fullName evidence="12">C2H2-type domain-containing protein</fullName>
    </recommendedName>
</protein>
<evidence type="ECO:0000256" key="6">
    <source>
        <dbReference type="ARBA" id="ARBA00023015"/>
    </source>
</evidence>
<evidence type="ECO:0000259" key="12">
    <source>
        <dbReference type="PROSITE" id="PS50157"/>
    </source>
</evidence>
<dbReference type="PROSITE" id="PS50157">
    <property type="entry name" value="ZINC_FINGER_C2H2_2"/>
    <property type="match status" value="2"/>
</dbReference>
<feature type="compositionally biased region" description="Basic and acidic residues" evidence="11">
    <location>
        <begin position="109"/>
        <end position="124"/>
    </location>
</feature>
<feature type="compositionally biased region" description="Low complexity" evidence="11">
    <location>
        <begin position="142"/>
        <end position="162"/>
    </location>
</feature>
<dbReference type="EnsemblMetazoa" id="XM_038217073.1">
    <property type="protein sequence ID" value="XP_038073001.1"/>
    <property type="gene ID" value="LOC119741322"/>
</dbReference>
<feature type="compositionally biased region" description="Polar residues" evidence="11">
    <location>
        <begin position="125"/>
        <end position="135"/>
    </location>
</feature>
<keyword evidence="6" id="KW-0805">Transcription regulation</keyword>
<evidence type="ECO:0000256" key="2">
    <source>
        <dbReference type="ARBA" id="ARBA00022723"/>
    </source>
</evidence>
<feature type="region of interest" description="Disordered" evidence="11">
    <location>
        <begin position="1"/>
        <end position="69"/>
    </location>
</feature>
<keyword evidence="4 10" id="KW-0863">Zinc-finger</keyword>
<reference evidence="13" key="1">
    <citation type="submission" date="2022-11" db="UniProtKB">
        <authorList>
            <consortium name="EnsemblMetazoa"/>
        </authorList>
    </citation>
    <scope>IDENTIFICATION</scope>
</reference>
<name>A0A914BA84_PATMI</name>
<evidence type="ECO:0000256" key="11">
    <source>
        <dbReference type="SAM" id="MobiDB-lite"/>
    </source>
</evidence>
<dbReference type="InterPro" id="IPR050329">
    <property type="entry name" value="GLI_C2H2-zinc-finger"/>
</dbReference>
<dbReference type="InterPro" id="IPR036236">
    <property type="entry name" value="Znf_C2H2_sf"/>
</dbReference>
<dbReference type="GO" id="GO:0045944">
    <property type="term" value="P:positive regulation of transcription by RNA polymerase II"/>
    <property type="evidence" value="ECO:0007669"/>
    <property type="project" value="UniProtKB-ARBA"/>
</dbReference>
<keyword evidence="2" id="KW-0479">Metal-binding</keyword>
<dbReference type="AlphaFoldDB" id="A0A914BA84"/>
<comment type="subcellular location">
    <subcellularLocation>
        <location evidence="1">Nucleus</location>
    </subcellularLocation>
</comment>
<organism evidence="13 14">
    <name type="scientific">Patiria miniata</name>
    <name type="common">Bat star</name>
    <name type="synonym">Asterina miniata</name>
    <dbReference type="NCBI Taxonomy" id="46514"/>
    <lineage>
        <taxon>Eukaryota</taxon>
        <taxon>Metazoa</taxon>
        <taxon>Echinodermata</taxon>
        <taxon>Eleutherozoa</taxon>
        <taxon>Asterozoa</taxon>
        <taxon>Asteroidea</taxon>
        <taxon>Valvatacea</taxon>
        <taxon>Valvatida</taxon>
        <taxon>Asterinidae</taxon>
        <taxon>Patiria</taxon>
    </lineage>
</organism>
<dbReference type="RefSeq" id="XP_038073001.1">
    <property type="nucleotide sequence ID" value="XM_038217073.1"/>
</dbReference>
<dbReference type="GO" id="GO:0000981">
    <property type="term" value="F:DNA-binding transcription factor activity, RNA polymerase II-specific"/>
    <property type="evidence" value="ECO:0007669"/>
    <property type="project" value="TreeGrafter"/>
</dbReference>
<sequence>MEDRGANKRDRKGTGDHHSTAAKRAERPSSSTWSVSTLQRKPNPQKPESKPAPTNPTVATSYPCREGSCGKKFASRASLARHVREVHADPSPFICTSCGECFTRKFSLDRHADSHRHDRKKDCTKPQTSESRSPSTMPPEPELQLLPVPSTSTSPSTSTATPRLGESR</sequence>
<evidence type="ECO:0000256" key="7">
    <source>
        <dbReference type="ARBA" id="ARBA00023125"/>
    </source>
</evidence>
<dbReference type="PROSITE" id="PS00028">
    <property type="entry name" value="ZINC_FINGER_C2H2_1"/>
    <property type="match status" value="2"/>
</dbReference>
<dbReference type="GO" id="GO:0008270">
    <property type="term" value="F:zinc ion binding"/>
    <property type="evidence" value="ECO:0007669"/>
    <property type="project" value="UniProtKB-KW"/>
</dbReference>
<dbReference type="OrthoDB" id="6359816at2759"/>
<keyword evidence="9" id="KW-0539">Nucleus</keyword>
<keyword evidence="8" id="KW-0804">Transcription</keyword>
<dbReference type="Pfam" id="PF16622">
    <property type="entry name" value="zf-C2H2_11"/>
    <property type="match status" value="2"/>
</dbReference>
<dbReference type="InterPro" id="IPR013087">
    <property type="entry name" value="Znf_C2H2_type"/>
</dbReference>
<evidence type="ECO:0000256" key="4">
    <source>
        <dbReference type="ARBA" id="ARBA00022771"/>
    </source>
</evidence>
<keyword evidence="5" id="KW-0862">Zinc</keyword>
<evidence type="ECO:0000256" key="1">
    <source>
        <dbReference type="ARBA" id="ARBA00004123"/>
    </source>
</evidence>
<dbReference type="SMART" id="SM00355">
    <property type="entry name" value="ZnF_C2H2"/>
    <property type="match status" value="2"/>
</dbReference>
<evidence type="ECO:0000256" key="9">
    <source>
        <dbReference type="ARBA" id="ARBA00023242"/>
    </source>
</evidence>
<feature type="compositionally biased region" description="Polar residues" evidence="11">
    <location>
        <begin position="28"/>
        <end position="42"/>
    </location>
</feature>
<dbReference type="GO" id="GO:0005634">
    <property type="term" value="C:nucleus"/>
    <property type="evidence" value="ECO:0007669"/>
    <property type="project" value="UniProtKB-SubCell"/>
</dbReference>
<evidence type="ECO:0000256" key="5">
    <source>
        <dbReference type="ARBA" id="ARBA00022833"/>
    </source>
</evidence>
<evidence type="ECO:0000256" key="3">
    <source>
        <dbReference type="ARBA" id="ARBA00022737"/>
    </source>
</evidence>
<proteinExistence type="predicted"/>
<evidence type="ECO:0000313" key="14">
    <source>
        <dbReference type="Proteomes" id="UP000887568"/>
    </source>
</evidence>
<evidence type="ECO:0000256" key="10">
    <source>
        <dbReference type="PROSITE-ProRule" id="PRU00042"/>
    </source>
</evidence>
<keyword evidence="14" id="KW-1185">Reference proteome</keyword>
<feature type="region of interest" description="Disordered" evidence="11">
    <location>
        <begin position="109"/>
        <end position="168"/>
    </location>
</feature>
<dbReference type="Proteomes" id="UP000887568">
    <property type="component" value="Unplaced"/>
</dbReference>
<keyword evidence="7" id="KW-0238">DNA-binding</keyword>
<evidence type="ECO:0000256" key="8">
    <source>
        <dbReference type="ARBA" id="ARBA00023163"/>
    </source>
</evidence>
<feature type="domain" description="C2H2-type" evidence="12">
    <location>
        <begin position="93"/>
        <end position="120"/>
    </location>
</feature>
<dbReference type="SUPFAM" id="SSF57667">
    <property type="entry name" value="beta-beta-alpha zinc fingers"/>
    <property type="match status" value="1"/>
</dbReference>
<keyword evidence="3" id="KW-0677">Repeat</keyword>
<dbReference type="PANTHER" id="PTHR19818">
    <property type="entry name" value="ZINC FINGER PROTEIN ZIC AND GLI"/>
    <property type="match status" value="1"/>
</dbReference>
<dbReference type="FunFam" id="3.30.160.60:FF:000100">
    <property type="entry name" value="Zinc finger 45-like"/>
    <property type="match status" value="1"/>
</dbReference>
<feature type="compositionally biased region" description="Basic and acidic residues" evidence="11">
    <location>
        <begin position="1"/>
        <end position="27"/>
    </location>
</feature>
<evidence type="ECO:0000313" key="13">
    <source>
        <dbReference type="EnsemblMetazoa" id="XP_038073001.1"/>
    </source>
</evidence>
<accession>A0A914BA84</accession>
<dbReference type="Gene3D" id="3.30.160.60">
    <property type="entry name" value="Classic Zinc Finger"/>
    <property type="match status" value="2"/>
</dbReference>
<dbReference type="PANTHER" id="PTHR19818:SF139">
    <property type="entry name" value="PAIR-RULE PROTEIN ODD-PAIRED"/>
    <property type="match status" value="1"/>
</dbReference>
<dbReference type="GO" id="GO:0000978">
    <property type="term" value="F:RNA polymerase II cis-regulatory region sequence-specific DNA binding"/>
    <property type="evidence" value="ECO:0007669"/>
    <property type="project" value="TreeGrafter"/>
</dbReference>
<dbReference type="GeneID" id="119741322"/>
<feature type="domain" description="C2H2-type" evidence="12">
    <location>
        <begin position="62"/>
        <end position="92"/>
    </location>
</feature>
<dbReference type="InterPro" id="IPR041697">
    <property type="entry name" value="Znf-C2H2_11"/>
</dbReference>